<dbReference type="SFLD" id="SFLDS00029">
    <property type="entry name" value="Radical_SAM"/>
    <property type="match status" value="1"/>
</dbReference>
<keyword evidence="12" id="KW-0456">Lyase</keyword>
<dbReference type="EC" id="1.97.1.4" evidence="10"/>
<keyword evidence="8 10" id="KW-0408">Iron</keyword>
<dbReference type="SFLD" id="SFLDG01066">
    <property type="entry name" value="organic_radical-activating_enz"/>
    <property type="match status" value="1"/>
</dbReference>
<evidence type="ECO:0000256" key="10">
    <source>
        <dbReference type="RuleBase" id="RU362053"/>
    </source>
</evidence>
<proteinExistence type="inferred from homology"/>
<evidence type="ECO:0000313" key="13">
    <source>
        <dbReference type="Proteomes" id="UP000290909"/>
    </source>
</evidence>
<evidence type="ECO:0000256" key="2">
    <source>
        <dbReference type="ARBA" id="ARBA00009777"/>
    </source>
</evidence>
<comment type="cofactor">
    <cofactor evidence="10">
        <name>[4Fe-4S] cluster</name>
        <dbReference type="ChEBI" id="CHEBI:49883"/>
    </cofactor>
    <text evidence="10">Binds 1 [4Fe-4S] cluster. The cluster is coordinated with 3 cysteines and an exchangeable S-adenosyl-L-methionine.</text>
</comment>
<dbReference type="SUPFAM" id="SSF102114">
    <property type="entry name" value="Radical SAM enzymes"/>
    <property type="match status" value="1"/>
</dbReference>
<dbReference type="InterPro" id="IPR012839">
    <property type="entry name" value="Organic_radical_activase"/>
</dbReference>
<evidence type="ECO:0000256" key="1">
    <source>
        <dbReference type="ARBA" id="ARBA00003141"/>
    </source>
</evidence>
<dbReference type="KEGG" id="ahk:NCTC10172_01057"/>
<keyword evidence="10" id="KW-0963">Cytoplasm</keyword>
<dbReference type="GO" id="GO:0043365">
    <property type="term" value="F:[formate-C-acetyltransferase]-activating enzyme activity"/>
    <property type="evidence" value="ECO:0007669"/>
    <property type="project" value="UniProtKB-UniRule"/>
</dbReference>
<evidence type="ECO:0000256" key="8">
    <source>
        <dbReference type="ARBA" id="ARBA00023004"/>
    </source>
</evidence>
<organism evidence="12 13">
    <name type="scientific">Acholeplasma hippikon</name>
    <dbReference type="NCBI Taxonomy" id="264636"/>
    <lineage>
        <taxon>Bacteria</taxon>
        <taxon>Bacillati</taxon>
        <taxon>Mycoplasmatota</taxon>
        <taxon>Mollicutes</taxon>
        <taxon>Acholeplasmatales</taxon>
        <taxon>Acholeplasmataceae</taxon>
        <taxon>Acholeplasma</taxon>
    </lineage>
</organism>
<gene>
    <name evidence="12" type="primary">pflA_1</name>
    <name evidence="12" type="ORF">NCTC10172_01057</name>
</gene>
<dbReference type="NCBIfam" id="TIGR02493">
    <property type="entry name" value="PFLA"/>
    <property type="match status" value="1"/>
</dbReference>
<dbReference type="InterPro" id="IPR001989">
    <property type="entry name" value="Radical_activat_CS"/>
</dbReference>
<dbReference type="Pfam" id="PF04055">
    <property type="entry name" value="Radical_SAM"/>
    <property type="match status" value="1"/>
</dbReference>
<dbReference type="Proteomes" id="UP000290909">
    <property type="component" value="Chromosome"/>
</dbReference>
<dbReference type="RefSeq" id="WP_051659069.1">
    <property type="nucleotide sequence ID" value="NZ_LR215050.1"/>
</dbReference>
<dbReference type="EMBL" id="LR215050">
    <property type="protein sequence ID" value="VEU83010.1"/>
    <property type="molecule type" value="Genomic_DNA"/>
</dbReference>
<keyword evidence="6 10" id="KW-0479">Metal-binding</keyword>
<evidence type="ECO:0000256" key="7">
    <source>
        <dbReference type="ARBA" id="ARBA00023002"/>
    </source>
</evidence>
<name>A0A449BKQ7_9MOLU</name>
<sequence>MKDSNIGLKGNVHSIETFGAFDGPGIRYVVFFQGCALKCKFCHNRDTWATTENKLMTADEIIADYKKYKAFYKGGGITASGGEATFQLEFVTELFKKAKEQGIHTCLDTSAGTYRENRQEAFDELLKYTDLVLLDIKHIDNEEHKWLVGAPNTNILAFAKHLSDLKIPTRLRYVLLPTINSQDHYVLRLREFIDTLENMVGIDVLPYHKAGIKKWEAMGIPYELNHISEPSKDLVLHVENLLKTNYNYMKI</sequence>
<dbReference type="InterPro" id="IPR007197">
    <property type="entry name" value="rSAM"/>
</dbReference>
<comment type="similarity">
    <text evidence="2 10">Belongs to the organic radical-activating enzymes family.</text>
</comment>
<keyword evidence="5 10" id="KW-0949">S-adenosyl-L-methionine</keyword>
<evidence type="ECO:0000256" key="9">
    <source>
        <dbReference type="ARBA" id="ARBA00023014"/>
    </source>
</evidence>
<dbReference type="GO" id="GO:0016829">
    <property type="term" value="F:lyase activity"/>
    <property type="evidence" value="ECO:0007669"/>
    <property type="project" value="UniProtKB-KW"/>
</dbReference>
<dbReference type="STRING" id="1408416.GCA_000702765_01213"/>
<evidence type="ECO:0000256" key="3">
    <source>
        <dbReference type="ARBA" id="ARBA00021356"/>
    </source>
</evidence>
<comment type="catalytic activity">
    <reaction evidence="10">
        <text>glycyl-[formate C-acetyltransferase] + reduced [flavodoxin] + S-adenosyl-L-methionine = glycin-2-yl radical-[formate C-acetyltransferase] + semiquinone [flavodoxin] + 5'-deoxyadenosine + L-methionine + H(+)</text>
        <dbReference type="Rhea" id="RHEA:19225"/>
        <dbReference type="Rhea" id="RHEA-COMP:10622"/>
        <dbReference type="Rhea" id="RHEA-COMP:12190"/>
        <dbReference type="Rhea" id="RHEA-COMP:12191"/>
        <dbReference type="Rhea" id="RHEA-COMP:14480"/>
        <dbReference type="ChEBI" id="CHEBI:15378"/>
        <dbReference type="ChEBI" id="CHEBI:17319"/>
        <dbReference type="ChEBI" id="CHEBI:29947"/>
        <dbReference type="ChEBI" id="CHEBI:32722"/>
        <dbReference type="ChEBI" id="CHEBI:57618"/>
        <dbReference type="ChEBI" id="CHEBI:57844"/>
        <dbReference type="ChEBI" id="CHEBI:59789"/>
        <dbReference type="ChEBI" id="CHEBI:140311"/>
        <dbReference type="EC" id="1.97.1.4"/>
    </reaction>
</comment>
<keyword evidence="12" id="KW-0670">Pyruvate</keyword>
<dbReference type="InterPro" id="IPR058240">
    <property type="entry name" value="rSAM_sf"/>
</dbReference>
<keyword evidence="9 10" id="KW-0411">Iron-sulfur</keyword>
<dbReference type="GO" id="GO:0051539">
    <property type="term" value="F:4 iron, 4 sulfur cluster binding"/>
    <property type="evidence" value="ECO:0007669"/>
    <property type="project" value="UniProtKB-UniRule"/>
</dbReference>
<evidence type="ECO:0000256" key="4">
    <source>
        <dbReference type="ARBA" id="ARBA00022485"/>
    </source>
</evidence>
<evidence type="ECO:0000259" key="11">
    <source>
        <dbReference type="PROSITE" id="PS51918"/>
    </source>
</evidence>
<dbReference type="GO" id="GO:0046872">
    <property type="term" value="F:metal ion binding"/>
    <property type="evidence" value="ECO:0007669"/>
    <property type="project" value="UniProtKB-UniRule"/>
</dbReference>
<dbReference type="PANTHER" id="PTHR30352:SF5">
    <property type="entry name" value="PYRUVATE FORMATE-LYASE 1-ACTIVATING ENZYME"/>
    <property type="match status" value="1"/>
</dbReference>
<keyword evidence="4 10" id="KW-0004">4Fe-4S</keyword>
<evidence type="ECO:0000256" key="5">
    <source>
        <dbReference type="ARBA" id="ARBA00022691"/>
    </source>
</evidence>
<dbReference type="InterPro" id="IPR013785">
    <property type="entry name" value="Aldolase_TIM"/>
</dbReference>
<accession>A0A449BKQ7</accession>
<feature type="domain" description="Radical SAM core" evidence="11">
    <location>
        <begin position="21"/>
        <end position="237"/>
    </location>
</feature>
<dbReference type="PANTHER" id="PTHR30352">
    <property type="entry name" value="PYRUVATE FORMATE-LYASE-ACTIVATING ENZYME"/>
    <property type="match status" value="1"/>
</dbReference>
<dbReference type="PROSITE" id="PS51918">
    <property type="entry name" value="RADICAL_SAM"/>
    <property type="match status" value="1"/>
</dbReference>
<reference evidence="12 13" key="1">
    <citation type="submission" date="2019-01" db="EMBL/GenBank/DDBJ databases">
        <authorList>
            <consortium name="Pathogen Informatics"/>
        </authorList>
    </citation>
    <scope>NUCLEOTIDE SEQUENCE [LARGE SCALE GENOMIC DNA]</scope>
    <source>
        <strain evidence="12 13">NCTC10172</strain>
    </source>
</reference>
<comment type="function">
    <text evidence="1 10">Activation of pyruvate formate-lyase under anaerobic conditions by generation of an organic free radical, using S-adenosylmethionine and reduced flavodoxin as cosubstrates to produce 5'-deoxy-adenosine.</text>
</comment>
<dbReference type="InterPro" id="IPR012838">
    <property type="entry name" value="PFL1_activating"/>
</dbReference>
<keyword evidence="7 10" id="KW-0560">Oxidoreductase</keyword>
<dbReference type="InterPro" id="IPR034457">
    <property type="entry name" value="Organic_radical-activating"/>
</dbReference>
<dbReference type="AlphaFoldDB" id="A0A449BKQ7"/>
<evidence type="ECO:0000256" key="6">
    <source>
        <dbReference type="ARBA" id="ARBA00022723"/>
    </source>
</evidence>
<dbReference type="PIRSF" id="PIRSF000371">
    <property type="entry name" value="PFL_act_enz"/>
    <property type="match status" value="1"/>
</dbReference>
<keyword evidence="13" id="KW-1185">Reference proteome</keyword>
<protein>
    <recommendedName>
        <fullName evidence="3 10">Pyruvate formate-lyase-activating enzyme</fullName>
        <ecNumber evidence="10">1.97.1.4</ecNumber>
    </recommendedName>
</protein>
<evidence type="ECO:0000313" key="12">
    <source>
        <dbReference type="EMBL" id="VEU83010.1"/>
    </source>
</evidence>
<dbReference type="GO" id="GO:0005737">
    <property type="term" value="C:cytoplasm"/>
    <property type="evidence" value="ECO:0007669"/>
    <property type="project" value="UniProtKB-SubCell"/>
</dbReference>
<dbReference type="Gene3D" id="3.20.20.70">
    <property type="entry name" value="Aldolase class I"/>
    <property type="match status" value="1"/>
</dbReference>
<dbReference type="PROSITE" id="PS01087">
    <property type="entry name" value="RADICAL_ACTIVATING"/>
    <property type="match status" value="1"/>
</dbReference>
<dbReference type="CDD" id="cd01335">
    <property type="entry name" value="Radical_SAM"/>
    <property type="match status" value="1"/>
</dbReference>
<comment type="subcellular location">
    <subcellularLocation>
        <location evidence="10">Cytoplasm</location>
    </subcellularLocation>
</comment>